<dbReference type="Pfam" id="PF26082">
    <property type="entry name" value="zf-C2H2_AcuF"/>
    <property type="match status" value="1"/>
</dbReference>
<feature type="region of interest" description="Disordered" evidence="1">
    <location>
        <begin position="213"/>
        <end position="406"/>
    </location>
</feature>
<dbReference type="PROSITE" id="PS00028">
    <property type="entry name" value="ZINC_FINGER_C2H2_1"/>
    <property type="match status" value="1"/>
</dbReference>
<proteinExistence type="predicted"/>
<accession>A0AAN7SYM0</accession>
<name>A0AAN7SYM0_9EURO</name>
<reference evidence="3 4" key="1">
    <citation type="submission" date="2023-08" db="EMBL/GenBank/DDBJ databases">
        <title>Black Yeasts Isolated from many extreme environments.</title>
        <authorList>
            <person name="Coleine C."/>
            <person name="Stajich J.E."/>
            <person name="Selbmann L."/>
        </authorList>
    </citation>
    <scope>NUCLEOTIDE SEQUENCE [LARGE SCALE GENOMIC DNA]</scope>
    <source>
        <strain evidence="3 4">CCFEE 5910</strain>
    </source>
</reference>
<feature type="compositionally biased region" description="Acidic residues" evidence="1">
    <location>
        <begin position="269"/>
        <end position="281"/>
    </location>
</feature>
<comment type="caution">
    <text evidence="3">The sequence shown here is derived from an EMBL/GenBank/DDBJ whole genome shotgun (WGS) entry which is preliminary data.</text>
</comment>
<feature type="compositionally biased region" description="Polar residues" evidence="1">
    <location>
        <begin position="239"/>
        <end position="258"/>
    </location>
</feature>
<gene>
    <name evidence="3" type="ORF">LTR05_005317</name>
</gene>
<organism evidence="3 4">
    <name type="scientific">Lithohypha guttulata</name>
    <dbReference type="NCBI Taxonomy" id="1690604"/>
    <lineage>
        <taxon>Eukaryota</taxon>
        <taxon>Fungi</taxon>
        <taxon>Dikarya</taxon>
        <taxon>Ascomycota</taxon>
        <taxon>Pezizomycotina</taxon>
        <taxon>Eurotiomycetes</taxon>
        <taxon>Chaetothyriomycetidae</taxon>
        <taxon>Chaetothyriales</taxon>
        <taxon>Trichomeriaceae</taxon>
        <taxon>Lithohypha</taxon>
    </lineage>
</organism>
<feature type="compositionally biased region" description="Basic and acidic residues" evidence="1">
    <location>
        <begin position="532"/>
        <end position="548"/>
    </location>
</feature>
<evidence type="ECO:0000259" key="2">
    <source>
        <dbReference type="PROSITE" id="PS00028"/>
    </source>
</evidence>
<feature type="region of interest" description="Disordered" evidence="1">
    <location>
        <begin position="127"/>
        <end position="166"/>
    </location>
</feature>
<dbReference type="Proteomes" id="UP001309876">
    <property type="component" value="Unassembled WGS sequence"/>
</dbReference>
<dbReference type="PANTHER" id="PTHR35391:SF3">
    <property type="entry name" value="FINGER DOMAIN PROTEIN, PUTATIVE (AFU_ORTHOLOGUE AFUA_8G04300)-RELATED"/>
    <property type="match status" value="1"/>
</dbReference>
<dbReference type="EMBL" id="JAVRRJ010000005">
    <property type="protein sequence ID" value="KAK5084241.1"/>
    <property type="molecule type" value="Genomic_DNA"/>
</dbReference>
<keyword evidence="4" id="KW-1185">Reference proteome</keyword>
<dbReference type="InterPro" id="IPR013087">
    <property type="entry name" value="Znf_C2H2_type"/>
</dbReference>
<dbReference type="PANTHER" id="PTHR35391">
    <property type="entry name" value="C2H2-TYPE DOMAIN-CONTAINING PROTEIN-RELATED"/>
    <property type="match status" value="1"/>
</dbReference>
<feature type="compositionally biased region" description="Polar residues" evidence="1">
    <location>
        <begin position="755"/>
        <end position="768"/>
    </location>
</feature>
<feature type="region of interest" description="Disordered" evidence="1">
    <location>
        <begin position="895"/>
        <end position="919"/>
    </location>
</feature>
<feature type="domain" description="C2H2-type" evidence="2">
    <location>
        <begin position="871"/>
        <end position="894"/>
    </location>
</feature>
<sequence>MSYVRLRQKQNASPWPNAYQGEPIQQPSMNQHIIGTNFHDNVELHPVPRVDSFNTSVSSHEHVSVFSTESSFHFDVPTPGDSADEIAYTPNIQDPNWQETYNETIPEQLYYALPAPQGDAEQILKNFSLPSGRPSHKNSLPSPQSTNFSTPEASGHTKNLSSTSTSFTSLLGIPHQQRHTLEMNPMESCQQDSTMHLHTHSHRLPQVTSPIIQISSHPRGDSPARSDFEQQRTSRKRSASNLSQSEYFDNVHGGTQRSMLMPPTNDAVVDWEEEEEEEEAETDRSGVAPADRDNQEHPSFDDIETHQEQEKTVNEVQDWLQRTTLSPPDRDGRGPTRPVRIRSRSTGARPHHNQQPILMSNQAPGPGVLVDEQSDYYYSSDDDDDEPISQPDTHPATIPPRRDSEVAPDEVLPLANEFYRPRPWQDGVSVQPPDDNVRYQEETASLAIERFRRRAKETDSLSRAATWGTGRRRLSDGDVDSIFGEGKTRHMSLTKTRIRNRGVSFVQEVKNIREQLKRSNSRSRQAQTQGHAELEKVQSPEPIDERSSTELQTYFGGSARTKAKSPSITTALRGATGSLAAVGGGSTTASGLTLNTEPQHENILQRTLRRVRSKSDVNKSPKSPAPSKPLIVHESGTASLTSATPCHNMSIVATQHLSPMTVARDSAGSTPVTMPLSPRPANVMPNLDGFKIQISELNPGLEPYLVDRIARDQVRRYKRLVQSRVDYLNSCQAGKCQSGPRCFSMGDEAEVPPTRSGSGETASTSAQFKVSAGVDSDNDDSAFDGMVTPAAFPDGIPLPPTKKLPARFECPLCFQVKDFNKPSDWTKHVHEDVQPFTCTFASCSEPKSFKRKADWVRHENERHRHLEWWKCSLGACTHNCFRKDNFVQHLVREHKLEEPKTKGRSNPSSKGKGKANQKFTPKEQEFWNLVDSCRHEDAAEAQNEPCKFCGNILASWKKLGVHVGKHMEQIAIPVIDLAQKRNITKDTILSPIESLPSHNTSLFPAKQDVVDFSALSPFSRDGTRYQSSSAEQSPAAVFQQPYVGYRGHDGLVNPGYIPSDARAANVTSAPHSYVMHAGEPGFTTYTEYPCGEYGSFDTQHVICAHQNHVAGFIPRTTPAVGLVNIGDGYADQPQYLSGPEQQYLHYDTGETTQNHMPMRVQDQVHIPITTQEMMAPQFVYQEGWRH</sequence>
<dbReference type="AlphaFoldDB" id="A0AAN7SYM0"/>
<feature type="compositionally biased region" description="Basic and acidic residues" evidence="1">
    <location>
        <begin position="290"/>
        <end position="313"/>
    </location>
</feature>
<feature type="region of interest" description="Disordered" evidence="1">
    <location>
        <begin position="608"/>
        <end position="632"/>
    </location>
</feature>
<dbReference type="InterPro" id="IPR058925">
    <property type="entry name" value="zf-C2H2_AcuF"/>
</dbReference>
<feature type="compositionally biased region" description="Polar residues" evidence="1">
    <location>
        <begin position="353"/>
        <end position="363"/>
    </location>
</feature>
<protein>
    <recommendedName>
        <fullName evidence="2">C2H2-type domain-containing protein</fullName>
    </recommendedName>
</protein>
<evidence type="ECO:0000313" key="3">
    <source>
        <dbReference type="EMBL" id="KAK5084241.1"/>
    </source>
</evidence>
<feature type="compositionally biased region" description="Polar residues" evidence="1">
    <location>
        <begin position="137"/>
        <end position="159"/>
    </location>
</feature>
<dbReference type="SMART" id="SM00355">
    <property type="entry name" value="ZnF_C2H2"/>
    <property type="match status" value="3"/>
</dbReference>
<evidence type="ECO:0000256" key="1">
    <source>
        <dbReference type="SAM" id="MobiDB-lite"/>
    </source>
</evidence>
<feature type="compositionally biased region" description="Basic and acidic residues" evidence="1">
    <location>
        <begin position="218"/>
        <end position="232"/>
    </location>
</feature>
<feature type="region of interest" description="Disordered" evidence="1">
    <location>
        <begin position="747"/>
        <end position="775"/>
    </location>
</feature>
<feature type="region of interest" description="Disordered" evidence="1">
    <location>
        <begin position="514"/>
        <end position="548"/>
    </location>
</feature>
<evidence type="ECO:0000313" key="4">
    <source>
        <dbReference type="Proteomes" id="UP001309876"/>
    </source>
</evidence>